<reference evidence="4 5" key="1">
    <citation type="journal article" date="2014" name="Genome Announc.">
        <title>Genome Sequence of Pseudomonas sp. Strain P482, a Tomato Rhizosphere Isolate with Broad-Spectrum Antimicrobial Activity.</title>
        <authorList>
            <person name="Krzyzanowska D.M."/>
            <person name="Ossowicki A."/>
            <person name="Jafra S."/>
        </authorList>
    </citation>
    <scope>NUCLEOTIDE SEQUENCE [LARGE SCALE GENOMIC DNA]</scope>
    <source>
        <strain evidence="4 5">P482</strain>
    </source>
</reference>
<dbReference type="PROSITE" id="PS50110">
    <property type="entry name" value="RESPONSE_REGULATORY"/>
    <property type="match status" value="1"/>
</dbReference>
<dbReference type="InterPro" id="IPR011006">
    <property type="entry name" value="CheY-like_superfamily"/>
</dbReference>
<dbReference type="EMBL" id="CP071706">
    <property type="protein sequence ID" value="KDO00469.2"/>
    <property type="molecule type" value="Genomic_DNA"/>
</dbReference>
<dbReference type="InterPro" id="IPR001633">
    <property type="entry name" value="EAL_dom"/>
</dbReference>
<evidence type="ECO:0000313" key="4">
    <source>
        <dbReference type="EMBL" id="KDO00469.2"/>
    </source>
</evidence>
<reference evidence="4 5" key="2">
    <citation type="journal article" date="2016" name="Front. Microbiol.">
        <title>When Genome-Based Approach Meets the 'Old but Good': Revealing Genes Involved in the Antibacterial Activity of Pseudomonas sp. P482 against Soft Rot Pathogens.</title>
        <authorList>
            <person name="Krzyzanowska D.M."/>
            <person name="Ossowicki A."/>
            <person name="Rajewska M."/>
            <person name="Maciag T."/>
            <person name="Jablonska M."/>
            <person name="Obuchowski M."/>
            <person name="Heeb S."/>
            <person name="Jafra S."/>
        </authorList>
    </citation>
    <scope>NUCLEOTIDE SEQUENCE [LARGE SCALE GENOMIC DNA]</scope>
    <source>
        <strain evidence="4 5">P482</strain>
    </source>
</reference>
<name>A0AAP0SHA2_9PSED</name>
<dbReference type="SUPFAM" id="SSF141868">
    <property type="entry name" value="EAL domain-like"/>
    <property type="match status" value="1"/>
</dbReference>
<evidence type="ECO:0000259" key="2">
    <source>
        <dbReference type="PROSITE" id="PS50110"/>
    </source>
</evidence>
<dbReference type="Gene3D" id="3.20.20.450">
    <property type="entry name" value="EAL domain"/>
    <property type="match status" value="1"/>
</dbReference>
<organism evidence="4 5">
    <name type="scientific">Pseudomonas donghuensis</name>
    <dbReference type="NCBI Taxonomy" id="1163398"/>
    <lineage>
        <taxon>Bacteria</taxon>
        <taxon>Pseudomonadati</taxon>
        <taxon>Pseudomonadota</taxon>
        <taxon>Gammaproteobacteria</taxon>
        <taxon>Pseudomonadales</taxon>
        <taxon>Pseudomonadaceae</taxon>
        <taxon>Pseudomonas</taxon>
    </lineage>
</organism>
<feature type="modified residue" description="4-aspartylphosphate" evidence="1">
    <location>
        <position position="56"/>
    </location>
</feature>
<dbReference type="InterPro" id="IPR050706">
    <property type="entry name" value="Cyclic-di-GMP_PDE-like"/>
</dbReference>
<dbReference type="PANTHER" id="PTHR33121:SF70">
    <property type="entry name" value="SIGNALING PROTEIN YKOW"/>
    <property type="match status" value="1"/>
</dbReference>
<dbReference type="Gene3D" id="3.40.50.2300">
    <property type="match status" value="1"/>
</dbReference>
<dbReference type="SUPFAM" id="SSF52172">
    <property type="entry name" value="CheY-like"/>
    <property type="match status" value="1"/>
</dbReference>
<gene>
    <name evidence="4" type="ORF">BV82_1563</name>
</gene>
<dbReference type="CDD" id="cd01948">
    <property type="entry name" value="EAL"/>
    <property type="match status" value="1"/>
</dbReference>
<feature type="domain" description="EAL" evidence="3">
    <location>
        <begin position="140"/>
        <end position="393"/>
    </location>
</feature>
<dbReference type="Proteomes" id="UP000027121">
    <property type="component" value="Chromosome"/>
</dbReference>
<dbReference type="SMART" id="SM00052">
    <property type="entry name" value="EAL"/>
    <property type="match status" value="1"/>
</dbReference>
<dbReference type="InterPro" id="IPR001789">
    <property type="entry name" value="Sig_transdc_resp-reg_receiver"/>
</dbReference>
<dbReference type="PANTHER" id="PTHR33121">
    <property type="entry name" value="CYCLIC DI-GMP PHOSPHODIESTERASE PDEF"/>
    <property type="match status" value="1"/>
</dbReference>
<dbReference type="AlphaFoldDB" id="A0AAP0SHA2"/>
<accession>A0AAP0SHA2</accession>
<dbReference type="KEGG" id="pdw:BV82_1563"/>
<dbReference type="Pfam" id="PF00072">
    <property type="entry name" value="Response_reg"/>
    <property type="match status" value="1"/>
</dbReference>
<dbReference type="SMART" id="SM00448">
    <property type="entry name" value="REC"/>
    <property type="match status" value="1"/>
</dbReference>
<dbReference type="GeneID" id="98285838"/>
<evidence type="ECO:0000256" key="1">
    <source>
        <dbReference type="PROSITE-ProRule" id="PRU00169"/>
    </source>
</evidence>
<dbReference type="GO" id="GO:0000160">
    <property type="term" value="P:phosphorelay signal transduction system"/>
    <property type="evidence" value="ECO:0007669"/>
    <property type="project" value="InterPro"/>
</dbReference>
<dbReference type="PROSITE" id="PS50883">
    <property type="entry name" value="EAL"/>
    <property type="match status" value="1"/>
</dbReference>
<proteinExistence type="predicted"/>
<dbReference type="RefSeq" id="WP_036994867.1">
    <property type="nucleotide sequence ID" value="NZ_CP071706.1"/>
</dbReference>
<protein>
    <submittedName>
        <fullName evidence="4">EAL domain-containing response regulator</fullName>
    </submittedName>
</protein>
<dbReference type="GO" id="GO:0071111">
    <property type="term" value="F:cyclic-guanylate-specific phosphodiesterase activity"/>
    <property type="evidence" value="ECO:0007669"/>
    <property type="project" value="InterPro"/>
</dbReference>
<keyword evidence="1" id="KW-0597">Phosphoprotein</keyword>
<evidence type="ECO:0000313" key="5">
    <source>
        <dbReference type="Proteomes" id="UP000027121"/>
    </source>
</evidence>
<dbReference type="Pfam" id="PF00563">
    <property type="entry name" value="EAL"/>
    <property type="match status" value="1"/>
</dbReference>
<sequence>MPGIRVLILEDQPFQRLVAVSALRNAEIGQIYEAADGDQALAALKESGGVDVAICDLHMRGMDGLTFLHHASQSGLLHSVILSSDLDPVLRQATASMILSLGLEFLGDLGKPFSLGRAKALLKRYRRPEPHAAMPTESPNPLSVSDIVRGLNNGEFEAYYQPKVDLGSGQLRGAEVLARWNHPQLGILPPARFLSIMEANELIGRLFSALLSQGIALQRQLTQLSESVELAFNLHVSQLASVELVKQVSQSLEQFHLPANGLLFEVTESGLILAPASSLETLLRLRLLGCGLAMDDFGAGYSSLERLCEFPFSQIKLDASFVRKLDIQPRSRAIIRSAVTLAEALGLSLVVEGVETQEQAQLLSSLGCTTAQGFLFARPMPAKHFVSYCLDQKTIQLDPL</sequence>
<keyword evidence="5" id="KW-1185">Reference proteome</keyword>
<evidence type="ECO:0000259" key="3">
    <source>
        <dbReference type="PROSITE" id="PS50883"/>
    </source>
</evidence>
<feature type="domain" description="Response regulatory" evidence="2">
    <location>
        <begin position="5"/>
        <end position="126"/>
    </location>
</feature>
<dbReference type="InterPro" id="IPR035919">
    <property type="entry name" value="EAL_sf"/>
</dbReference>